<organism evidence="3 4">
    <name type="scientific">Koleobacter methoxysyntrophicus</name>
    <dbReference type="NCBI Taxonomy" id="2751313"/>
    <lineage>
        <taxon>Bacteria</taxon>
        <taxon>Bacillati</taxon>
        <taxon>Bacillota</taxon>
        <taxon>Clostridia</taxon>
        <taxon>Koleobacterales</taxon>
        <taxon>Koleobacteraceae</taxon>
        <taxon>Koleobacter</taxon>
    </lineage>
</organism>
<evidence type="ECO:0000313" key="4">
    <source>
        <dbReference type="Proteomes" id="UP000662904"/>
    </source>
</evidence>
<proteinExistence type="inferred from homology"/>
<dbReference type="PANTHER" id="PTHR33279">
    <property type="entry name" value="SULFUR CARRIER PROTEIN YEDF-RELATED"/>
    <property type="match status" value="1"/>
</dbReference>
<feature type="domain" description="UPF0033" evidence="2">
    <location>
        <begin position="5"/>
        <end position="73"/>
    </location>
</feature>
<protein>
    <submittedName>
        <fullName evidence="3">Sulfur carrier protein YeeD</fullName>
    </submittedName>
</protein>
<dbReference type="Pfam" id="PF01206">
    <property type="entry name" value="TusA"/>
    <property type="match status" value="1"/>
</dbReference>
<accession>A0A8A0RNL6</accession>
<dbReference type="Proteomes" id="UP000662904">
    <property type="component" value="Chromosome"/>
</dbReference>
<name>A0A8A0RNL6_9FIRM</name>
<dbReference type="CDD" id="cd00291">
    <property type="entry name" value="SirA_YedF_YeeD"/>
    <property type="match status" value="1"/>
</dbReference>
<reference evidence="3" key="1">
    <citation type="submission" date="2020-07" db="EMBL/GenBank/DDBJ databases">
        <title>Koleobacter methoxysyntrophicus gen. nov., sp. nov., a novel anaerobic bacterium isolated from deep subsurface oil field and proposal of Koleobacterales ord. nov. in the phylum Firmicutes.</title>
        <authorList>
            <person name="Sakamoto S."/>
            <person name="Tamaki H."/>
        </authorList>
    </citation>
    <scope>NUCLEOTIDE SEQUENCE</scope>
    <source>
        <strain evidence="3">NRmbB1</strain>
    </source>
</reference>
<dbReference type="SUPFAM" id="SSF64307">
    <property type="entry name" value="SirA-like"/>
    <property type="match status" value="1"/>
</dbReference>
<dbReference type="KEGG" id="kme:H0A61_01468"/>
<keyword evidence="4" id="KW-1185">Reference proteome</keyword>
<comment type="similarity">
    <text evidence="1">Belongs to the sulfur carrier protein TusA family.</text>
</comment>
<gene>
    <name evidence="3" type="primary">yeeD</name>
    <name evidence="3" type="ORF">H0A61_01468</name>
</gene>
<dbReference type="AlphaFoldDB" id="A0A8A0RNL6"/>
<evidence type="ECO:0000256" key="1">
    <source>
        <dbReference type="ARBA" id="ARBA00008984"/>
    </source>
</evidence>
<evidence type="ECO:0000259" key="2">
    <source>
        <dbReference type="Pfam" id="PF01206"/>
    </source>
</evidence>
<dbReference type="Gene3D" id="3.30.110.40">
    <property type="entry name" value="TusA-like domain"/>
    <property type="match status" value="1"/>
</dbReference>
<dbReference type="RefSeq" id="WP_206709298.1">
    <property type="nucleotide sequence ID" value="NZ_CP059066.1"/>
</dbReference>
<dbReference type="InterPro" id="IPR001455">
    <property type="entry name" value="TusA-like"/>
</dbReference>
<dbReference type="PANTHER" id="PTHR33279:SF6">
    <property type="entry name" value="SULFUR CARRIER PROTEIN YEDF-RELATED"/>
    <property type="match status" value="1"/>
</dbReference>
<sequence length="75" mass="8593">MAVVRLDCLHEPCPIPLLKGLKMLETMKPRDVLVLLTDHNCATSNVLDWARKKGYNIKLEDLGGGEWEIYIEKTR</sequence>
<evidence type="ECO:0000313" key="3">
    <source>
        <dbReference type="EMBL" id="QSQ09109.1"/>
    </source>
</evidence>
<dbReference type="EMBL" id="CP059066">
    <property type="protein sequence ID" value="QSQ09109.1"/>
    <property type="molecule type" value="Genomic_DNA"/>
</dbReference>
<dbReference type="InterPro" id="IPR036868">
    <property type="entry name" value="TusA-like_sf"/>
</dbReference>